<comment type="caution">
    <text evidence="6">The sequence shown here is derived from an EMBL/GenBank/DDBJ whole genome shotgun (WGS) entry which is preliminary data.</text>
</comment>
<evidence type="ECO:0000256" key="4">
    <source>
        <dbReference type="ARBA" id="ARBA00022737"/>
    </source>
</evidence>
<sequence length="1039" mass="117646">MEQQFRELYNLINTPDSNAIQTATDQLLALYNNPESIFPLIILMNPNEELRLRKAATIGLKATLQICWDKISNSEHLQGLKDNMIQFLSSEQDYTMRHILLDAMVPIFSTECENWPQLLQYIESLANATDEASIELFLSIFTTILRYLSINFVGSLFENLLLKAKTALSTQSIPVILAGSNLLRAILTLISTEKEIIISVVMDMLNAFYLLLKNNSPIAGEVLNDICLIFTQNTNFFDNIEPLLQQYFSIITDNSIPIENRCVCTEFLCTLIKQYPKELEAQSAHIISITLEFASLIVVDDCFESQLDLIYAVRPIEQLSLRTSPIDFFANFWESVQIDTPNKLVSTAAAINLFIENIPEIIAMNFSDIFDFAIECIQNPCHFVQESGFSIIFQLVSRYYLLFSDLFDKLMSVILPILHNSDHEPLICAALSILIELLYLIEIPDSFIEPLLASYIPLIQKVSNTSKYLVINAITSLIYSSQESIRQQEVAPNLIQILQEASSHDPAQHPLIVASGIEALSYLISFSPSETAPIHQFTLEKIHVYLQFEDASLFSSIMLSLRSLASQFIEFINNINPQILFGSIIKFLQFDLQKLGLETAVYSAFMEAKETSLLLISTLAKMKPEIIVPVISEIAKLVINNFNTAIEEYHTLKASLKATLAVAQILSGNKEQIENFKGYINKLIEVLVGNFESRSSETVSLSFYGFSRLISLNLQLNESILKTVINSAFNALQMSLNCQQMNDNFNEEEEEADGEINMNIELSDEVFGFFATLAQSMPANFPLEEFFNFTQQIFEKWKKGEIKVESIGLLIECIGVLCELFDVSSSSFPSLFKIALRQWFFESLKLCVDFKYPPHPLAAVRCYIEGSDTIKQEELNAIVQTAETVFSTEFQGQTYYTNTISSVLSLLFSVVRIVISARENGNAVAFDFQRFIPRMLALLPKNICQTEVNNILMSIVWCSRKINGFVESNGSEVLRILSLILGMKKKNLKKLKIQQETLNQTIQLWSEIRQAVPQADQLIGGWLDKFAMARFQERISPPQ</sequence>
<comment type="subcellular location">
    <subcellularLocation>
        <location evidence="1">Cytoplasm</location>
    </subcellularLocation>
</comment>
<dbReference type="InterPro" id="IPR011989">
    <property type="entry name" value="ARM-like"/>
</dbReference>
<name>A0ABR2KBJ9_9EUKA</name>
<dbReference type="InterPro" id="IPR040122">
    <property type="entry name" value="Importin_beta"/>
</dbReference>
<proteinExistence type="predicted"/>
<evidence type="ECO:0000256" key="5">
    <source>
        <dbReference type="ARBA" id="ARBA00022927"/>
    </source>
</evidence>
<evidence type="ECO:0000256" key="2">
    <source>
        <dbReference type="ARBA" id="ARBA00022448"/>
    </source>
</evidence>
<gene>
    <name evidence="6" type="ORF">M9Y10_039531</name>
</gene>
<evidence type="ECO:0000313" key="7">
    <source>
        <dbReference type="Proteomes" id="UP001470230"/>
    </source>
</evidence>
<keyword evidence="4" id="KW-0677">Repeat</keyword>
<evidence type="ECO:0000256" key="3">
    <source>
        <dbReference type="ARBA" id="ARBA00022490"/>
    </source>
</evidence>
<keyword evidence="2" id="KW-0813">Transport</keyword>
<dbReference type="EMBL" id="JAPFFF010000006">
    <property type="protein sequence ID" value="KAK8888454.1"/>
    <property type="molecule type" value="Genomic_DNA"/>
</dbReference>
<evidence type="ECO:0000256" key="1">
    <source>
        <dbReference type="ARBA" id="ARBA00004496"/>
    </source>
</evidence>
<keyword evidence="7" id="KW-1185">Reference proteome</keyword>
<protein>
    <submittedName>
        <fullName evidence="6">Importin 4</fullName>
    </submittedName>
</protein>
<dbReference type="Gene3D" id="1.25.10.10">
    <property type="entry name" value="Leucine-rich Repeat Variant"/>
    <property type="match status" value="1"/>
</dbReference>
<keyword evidence="5" id="KW-0653">Protein transport</keyword>
<dbReference type="PANTHER" id="PTHR10527">
    <property type="entry name" value="IMPORTIN BETA"/>
    <property type="match status" value="1"/>
</dbReference>
<dbReference type="InterPro" id="IPR016024">
    <property type="entry name" value="ARM-type_fold"/>
</dbReference>
<keyword evidence="3" id="KW-0963">Cytoplasm</keyword>
<organism evidence="6 7">
    <name type="scientific">Tritrichomonas musculus</name>
    <dbReference type="NCBI Taxonomy" id="1915356"/>
    <lineage>
        <taxon>Eukaryota</taxon>
        <taxon>Metamonada</taxon>
        <taxon>Parabasalia</taxon>
        <taxon>Tritrichomonadida</taxon>
        <taxon>Tritrichomonadidae</taxon>
        <taxon>Tritrichomonas</taxon>
    </lineage>
</organism>
<evidence type="ECO:0000313" key="6">
    <source>
        <dbReference type="EMBL" id="KAK8888454.1"/>
    </source>
</evidence>
<dbReference type="SUPFAM" id="SSF48371">
    <property type="entry name" value="ARM repeat"/>
    <property type="match status" value="1"/>
</dbReference>
<dbReference type="Proteomes" id="UP001470230">
    <property type="component" value="Unassembled WGS sequence"/>
</dbReference>
<reference evidence="6 7" key="1">
    <citation type="submission" date="2024-04" db="EMBL/GenBank/DDBJ databases">
        <title>Tritrichomonas musculus Genome.</title>
        <authorList>
            <person name="Alves-Ferreira E."/>
            <person name="Grigg M."/>
            <person name="Lorenzi H."/>
            <person name="Galac M."/>
        </authorList>
    </citation>
    <scope>NUCLEOTIDE SEQUENCE [LARGE SCALE GENOMIC DNA]</scope>
    <source>
        <strain evidence="6 7">EAF2021</strain>
    </source>
</reference>
<accession>A0ABR2KBJ9</accession>